<keyword evidence="2" id="KW-1185">Reference proteome</keyword>
<proteinExistence type="predicted"/>
<organism evidence="1 2">
    <name type="scientific">[Myrmecia] bisecta</name>
    <dbReference type="NCBI Taxonomy" id="41462"/>
    <lineage>
        <taxon>Eukaryota</taxon>
        <taxon>Viridiplantae</taxon>
        <taxon>Chlorophyta</taxon>
        <taxon>core chlorophytes</taxon>
        <taxon>Trebouxiophyceae</taxon>
        <taxon>Trebouxiales</taxon>
        <taxon>Trebouxiaceae</taxon>
        <taxon>Myrmecia</taxon>
    </lineage>
</organism>
<dbReference type="PANTHER" id="PTHR34776">
    <property type="entry name" value="F17F16.3 PROTEIN"/>
    <property type="match status" value="1"/>
</dbReference>
<comment type="caution">
    <text evidence="1">The sequence shown here is derived from an EMBL/GenBank/DDBJ whole genome shotgun (WGS) entry which is preliminary data.</text>
</comment>
<name>A0AAW1Q080_9CHLO</name>
<dbReference type="EMBL" id="JALJOR010000007">
    <property type="protein sequence ID" value="KAK9814066.1"/>
    <property type="molecule type" value="Genomic_DNA"/>
</dbReference>
<accession>A0AAW1Q080</accession>
<reference evidence="1 2" key="1">
    <citation type="journal article" date="2024" name="Nat. Commun.">
        <title>Phylogenomics reveals the evolutionary origins of lichenization in chlorophyte algae.</title>
        <authorList>
            <person name="Puginier C."/>
            <person name="Libourel C."/>
            <person name="Otte J."/>
            <person name="Skaloud P."/>
            <person name="Haon M."/>
            <person name="Grisel S."/>
            <person name="Petersen M."/>
            <person name="Berrin J.G."/>
            <person name="Delaux P.M."/>
            <person name="Dal Grande F."/>
            <person name="Keller J."/>
        </authorList>
    </citation>
    <scope>NUCLEOTIDE SEQUENCE [LARGE SCALE GENOMIC DNA]</scope>
    <source>
        <strain evidence="1 2">SAG 2043</strain>
    </source>
</reference>
<gene>
    <name evidence="1" type="ORF">WJX72_000207</name>
</gene>
<dbReference type="PANTHER" id="PTHR34776:SF1">
    <property type="entry name" value="F17F16.3 PROTEIN"/>
    <property type="match status" value="1"/>
</dbReference>
<evidence type="ECO:0000313" key="2">
    <source>
        <dbReference type="Proteomes" id="UP001489004"/>
    </source>
</evidence>
<sequence>MSRALSVIEEGRIYFFYRPRVAVEHPHSVDDIQRFYIIMSPVSRPKAPHRLLVVGKKRLPEKHERFIGFVEAAADHMDELTAGLGVKEYDTATRGHRVTPAARIAGGGVYDIAAHHGGSSTLLAYKLEAPEQPGEVQEELGIKQEATYVMHVKNPIIPNPPGAGLPPTSKARYSLRQMAEFDGYRWIPVRDPSLLDVPHAEFLLILARAGPRDVEAKLGEIAVHLEQAARDDVEHFKHEHPGEVDRHTLLIEKLKAEIEADQPFIPIEPAVEGKWE</sequence>
<protein>
    <submittedName>
        <fullName evidence="1">Uncharacterized protein</fullName>
    </submittedName>
</protein>
<dbReference type="AlphaFoldDB" id="A0AAW1Q080"/>
<dbReference type="Proteomes" id="UP001489004">
    <property type="component" value="Unassembled WGS sequence"/>
</dbReference>
<evidence type="ECO:0000313" key="1">
    <source>
        <dbReference type="EMBL" id="KAK9814066.1"/>
    </source>
</evidence>